<dbReference type="Pfam" id="PF00048">
    <property type="entry name" value="IL8"/>
    <property type="match status" value="1"/>
</dbReference>
<evidence type="ECO:0000256" key="7">
    <source>
        <dbReference type="ARBA" id="ARBA00023157"/>
    </source>
</evidence>
<comment type="subcellular location">
    <subcellularLocation>
        <location evidence="1 10">Secreted</location>
    </subcellularLocation>
</comment>
<evidence type="ECO:0000259" key="11">
    <source>
        <dbReference type="SMART" id="SM00199"/>
    </source>
</evidence>
<dbReference type="GO" id="GO:0005615">
    <property type="term" value="C:extracellular space"/>
    <property type="evidence" value="ECO:0007669"/>
    <property type="project" value="UniProtKB-KW"/>
</dbReference>
<feature type="chain" id="PRO_5010399151" description="C-C motif chemokine" evidence="10">
    <location>
        <begin position="22"/>
        <end position="111"/>
    </location>
</feature>
<dbReference type="KEGG" id="asn:102387099"/>
<keyword evidence="8" id="KW-0395">Inflammatory response</keyword>
<feature type="domain" description="Chemokine interleukin-8-like" evidence="11">
    <location>
        <begin position="25"/>
        <end position="85"/>
    </location>
</feature>
<dbReference type="FunFam" id="2.40.50.40:FF:000012">
    <property type="entry name" value="C-C motif chemokine"/>
    <property type="match status" value="1"/>
</dbReference>
<dbReference type="InterPro" id="IPR000827">
    <property type="entry name" value="Chemokine_CC_CS"/>
</dbReference>
<evidence type="ECO:0000256" key="4">
    <source>
        <dbReference type="ARBA" id="ARBA00022514"/>
    </source>
</evidence>
<dbReference type="GO" id="GO:0006955">
    <property type="term" value="P:immune response"/>
    <property type="evidence" value="ECO:0007669"/>
    <property type="project" value="InterPro"/>
</dbReference>
<dbReference type="RefSeq" id="XP_006026611.1">
    <property type="nucleotide sequence ID" value="XM_006026549.3"/>
</dbReference>
<comment type="function">
    <text evidence="9">Chemokine, which displays chemotactic activity for T lymphocytes, preferentially Th2 cells, but not monocytes or granulocytes. Therefore plays an important role in a wide range of inflammatory and immunological processes. Acts by binding to CCR4 at T-cell surface. Mediates GM-CSF/CSF2-driven pain and inflammation. In the brain, required to maintain the typical, highly branched morphology of hippocampal microglia under homeostatic conditions. May be important for the appropriate adaptation of microglial morphology and synaptic plasticity to acute lipopolysaccharide (LPS)-induced neuroinflammation. Plays a role in wound healing, mainly by inducing fibroblast migration into the wound.</text>
</comment>
<keyword evidence="7" id="KW-1015">Disulfide bond</keyword>
<dbReference type="PANTHER" id="PTHR12015:SF111">
    <property type="entry name" value="C-C MOTIF CHEMOKINE 17"/>
    <property type="match status" value="1"/>
</dbReference>
<dbReference type="InterPro" id="IPR001811">
    <property type="entry name" value="Chemokine_IL8-like_dom"/>
</dbReference>
<dbReference type="GO" id="GO:0008009">
    <property type="term" value="F:chemokine activity"/>
    <property type="evidence" value="ECO:0007669"/>
    <property type="project" value="InterPro"/>
</dbReference>
<gene>
    <name evidence="13" type="primary">LOC102387099</name>
</gene>
<dbReference type="STRING" id="38654.A0A1U7S9D7"/>
<evidence type="ECO:0000256" key="2">
    <source>
        <dbReference type="ARBA" id="ARBA00010868"/>
    </source>
</evidence>
<dbReference type="InParanoid" id="A0A1U7S9D7"/>
<dbReference type="eggNOG" id="ENOG502S8D1">
    <property type="taxonomic scope" value="Eukaryota"/>
</dbReference>
<keyword evidence="12" id="KW-1185">Reference proteome</keyword>
<evidence type="ECO:0000256" key="3">
    <source>
        <dbReference type="ARBA" id="ARBA00022500"/>
    </source>
</evidence>
<name>A0A1U7S9D7_ALLSI</name>
<dbReference type="OrthoDB" id="8900217at2759"/>
<proteinExistence type="inferred from homology"/>
<evidence type="ECO:0000256" key="5">
    <source>
        <dbReference type="ARBA" id="ARBA00022525"/>
    </source>
</evidence>
<evidence type="ECO:0000256" key="8">
    <source>
        <dbReference type="ARBA" id="ARBA00023198"/>
    </source>
</evidence>
<dbReference type="SMART" id="SM00199">
    <property type="entry name" value="SCY"/>
    <property type="match status" value="1"/>
</dbReference>
<protein>
    <recommendedName>
        <fullName evidence="10">C-C motif chemokine</fullName>
    </recommendedName>
</protein>
<reference evidence="13" key="1">
    <citation type="submission" date="2025-08" db="UniProtKB">
        <authorList>
            <consortium name="RefSeq"/>
        </authorList>
    </citation>
    <scope>IDENTIFICATION</scope>
</reference>
<evidence type="ECO:0000313" key="12">
    <source>
        <dbReference type="Proteomes" id="UP000189705"/>
    </source>
</evidence>
<dbReference type="SUPFAM" id="SSF54117">
    <property type="entry name" value="Interleukin 8-like chemokines"/>
    <property type="match status" value="1"/>
</dbReference>
<dbReference type="Proteomes" id="UP000189705">
    <property type="component" value="Unplaced"/>
</dbReference>
<organism evidence="12 13">
    <name type="scientific">Alligator sinensis</name>
    <name type="common">Chinese alligator</name>
    <dbReference type="NCBI Taxonomy" id="38654"/>
    <lineage>
        <taxon>Eukaryota</taxon>
        <taxon>Metazoa</taxon>
        <taxon>Chordata</taxon>
        <taxon>Craniata</taxon>
        <taxon>Vertebrata</taxon>
        <taxon>Euteleostomi</taxon>
        <taxon>Archelosauria</taxon>
        <taxon>Archosauria</taxon>
        <taxon>Crocodylia</taxon>
        <taxon>Alligatoridae</taxon>
        <taxon>Alligatorinae</taxon>
        <taxon>Alligator</taxon>
    </lineage>
</organism>
<dbReference type="Gene3D" id="2.40.50.40">
    <property type="match status" value="1"/>
</dbReference>
<evidence type="ECO:0000256" key="10">
    <source>
        <dbReference type="RuleBase" id="RU361150"/>
    </source>
</evidence>
<keyword evidence="3 10" id="KW-0145">Chemotaxis</keyword>
<sequence>MDPRLLLPLLLLAVLGLHTQGSEPAADCCLKLGLKAIPNRIVKSYRIQTPESGCSVRAVVFTTYKDKNLCAPPDAPWVTGLMKKLDGKLQPLRQLRKQKWGNKSRGKQNRA</sequence>
<dbReference type="PROSITE" id="PS00472">
    <property type="entry name" value="SMALL_CYTOKINES_CC"/>
    <property type="match status" value="1"/>
</dbReference>
<accession>A0A1U7S9D7</accession>
<keyword evidence="4 10" id="KW-0202">Cytokine</keyword>
<evidence type="ECO:0000313" key="13">
    <source>
        <dbReference type="RefSeq" id="XP_006026611.1"/>
    </source>
</evidence>
<dbReference type="InterPro" id="IPR039809">
    <property type="entry name" value="Chemokine_b/g/d"/>
</dbReference>
<dbReference type="PANTHER" id="PTHR12015">
    <property type="entry name" value="SMALL INDUCIBLE CYTOKINE A"/>
    <property type="match status" value="1"/>
</dbReference>
<dbReference type="InterPro" id="IPR036048">
    <property type="entry name" value="Interleukin_8-like_sf"/>
</dbReference>
<evidence type="ECO:0000256" key="9">
    <source>
        <dbReference type="ARBA" id="ARBA00046039"/>
    </source>
</evidence>
<evidence type="ECO:0000256" key="1">
    <source>
        <dbReference type="ARBA" id="ARBA00004613"/>
    </source>
</evidence>
<comment type="similarity">
    <text evidence="2 10">Belongs to the intercrine beta (chemokine CC) family.</text>
</comment>
<keyword evidence="6 10" id="KW-0732">Signal</keyword>
<evidence type="ECO:0000256" key="6">
    <source>
        <dbReference type="ARBA" id="ARBA00022729"/>
    </source>
</evidence>
<feature type="signal peptide" evidence="10">
    <location>
        <begin position="1"/>
        <end position="21"/>
    </location>
</feature>
<dbReference type="GeneID" id="102387099"/>
<dbReference type="GO" id="GO:0006954">
    <property type="term" value="P:inflammatory response"/>
    <property type="evidence" value="ECO:0007669"/>
    <property type="project" value="UniProtKB-KW"/>
</dbReference>
<dbReference type="FunCoup" id="A0A1U7S9D7">
    <property type="interactions" value="65"/>
</dbReference>
<keyword evidence="5 10" id="KW-0964">Secreted</keyword>
<dbReference type="AlphaFoldDB" id="A0A1U7S9D7"/>